<evidence type="ECO:0000313" key="2">
    <source>
        <dbReference type="Proteomes" id="UP000241444"/>
    </source>
</evidence>
<gene>
    <name evidence="1" type="ORF">CU102_24020</name>
</gene>
<protein>
    <submittedName>
        <fullName evidence="1">Uncharacterized protein</fullName>
    </submittedName>
</protein>
<dbReference type="Proteomes" id="UP000241444">
    <property type="component" value="Unassembled WGS sequence"/>
</dbReference>
<keyword evidence="2" id="KW-1185">Reference proteome</keyword>
<evidence type="ECO:0000313" key="1">
    <source>
        <dbReference type="EMBL" id="PSH63334.1"/>
    </source>
</evidence>
<name>A0A2P7BA37_9HYPH</name>
<comment type="caution">
    <text evidence="1">The sequence shown here is derived from an EMBL/GenBank/DDBJ whole genome shotgun (WGS) entry which is preliminary data.</text>
</comment>
<dbReference type="RefSeq" id="WP_106713609.1">
    <property type="nucleotide sequence ID" value="NZ_PGGO01000025.1"/>
</dbReference>
<organism evidence="1 2">
    <name type="scientific">Phyllobacterium brassicacearum</name>
    <dbReference type="NCBI Taxonomy" id="314235"/>
    <lineage>
        <taxon>Bacteria</taxon>
        <taxon>Pseudomonadati</taxon>
        <taxon>Pseudomonadota</taxon>
        <taxon>Alphaproteobacteria</taxon>
        <taxon>Hyphomicrobiales</taxon>
        <taxon>Phyllobacteriaceae</taxon>
        <taxon>Phyllobacterium</taxon>
    </lineage>
</organism>
<dbReference type="OrthoDB" id="8368168at2"/>
<dbReference type="AlphaFoldDB" id="A0A2P7BA37"/>
<reference evidence="2" key="1">
    <citation type="submission" date="2017-11" db="EMBL/GenBank/DDBJ databases">
        <authorList>
            <person name="Kuznetsova I."/>
            <person name="Sazanova A."/>
            <person name="Chirak E."/>
            <person name="Safronova V."/>
            <person name="Willems A."/>
        </authorList>
    </citation>
    <scope>NUCLEOTIDE SEQUENCE [LARGE SCALE GENOMIC DNA]</scope>
    <source>
        <strain evidence="2">STM 196</strain>
    </source>
</reference>
<accession>A0A2P7BA37</accession>
<proteinExistence type="predicted"/>
<dbReference type="EMBL" id="PGGO01000025">
    <property type="protein sequence ID" value="PSH63334.1"/>
    <property type="molecule type" value="Genomic_DNA"/>
</dbReference>
<sequence>MTFLKTIALAATSVGLVVFNQPSRAQDGYDFNLTLTHKNVSHDPDGLWDDSNFTPSGEPPELPNIYTARLTTPAGEWILSQLDTQCTMQSDCAFILALKKKDGKLQKLASGSVIMGGKATLSLNYKKITTEEVDDAAKPFTGSYNVEPVK</sequence>